<reference evidence="1 2" key="1">
    <citation type="journal article" date="2016" name="Mol. Biol. Evol.">
        <title>Comparative Genomics of Early-Diverging Mushroom-Forming Fungi Provides Insights into the Origins of Lignocellulose Decay Capabilities.</title>
        <authorList>
            <person name="Nagy L.G."/>
            <person name="Riley R."/>
            <person name="Tritt A."/>
            <person name="Adam C."/>
            <person name="Daum C."/>
            <person name="Floudas D."/>
            <person name="Sun H."/>
            <person name="Yadav J.S."/>
            <person name="Pangilinan J."/>
            <person name="Larsson K.H."/>
            <person name="Matsuura K."/>
            <person name="Barry K."/>
            <person name="Labutti K."/>
            <person name="Kuo R."/>
            <person name="Ohm R.A."/>
            <person name="Bhattacharya S.S."/>
            <person name="Shirouzu T."/>
            <person name="Yoshinaga Y."/>
            <person name="Martin F.M."/>
            <person name="Grigoriev I.V."/>
            <person name="Hibbett D.S."/>
        </authorList>
    </citation>
    <scope>NUCLEOTIDE SEQUENCE [LARGE SCALE GENOMIC DNA]</scope>
    <source>
        <strain evidence="1 2">HHB12029</strain>
    </source>
</reference>
<feature type="non-terminal residue" evidence="1">
    <location>
        <position position="349"/>
    </location>
</feature>
<feature type="non-terminal residue" evidence="1">
    <location>
        <position position="1"/>
    </location>
</feature>
<name>A0A165CM16_EXIGL</name>
<evidence type="ECO:0000313" key="2">
    <source>
        <dbReference type="Proteomes" id="UP000077266"/>
    </source>
</evidence>
<dbReference type="InParanoid" id="A0A165CM16"/>
<evidence type="ECO:0008006" key="3">
    <source>
        <dbReference type="Google" id="ProtNLM"/>
    </source>
</evidence>
<dbReference type="OrthoDB" id="3253907at2759"/>
<organism evidence="1 2">
    <name type="scientific">Exidia glandulosa HHB12029</name>
    <dbReference type="NCBI Taxonomy" id="1314781"/>
    <lineage>
        <taxon>Eukaryota</taxon>
        <taxon>Fungi</taxon>
        <taxon>Dikarya</taxon>
        <taxon>Basidiomycota</taxon>
        <taxon>Agaricomycotina</taxon>
        <taxon>Agaricomycetes</taxon>
        <taxon>Auriculariales</taxon>
        <taxon>Exidiaceae</taxon>
        <taxon>Exidia</taxon>
    </lineage>
</organism>
<keyword evidence="2" id="KW-1185">Reference proteome</keyword>
<evidence type="ECO:0000313" key="1">
    <source>
        <dbReference type="EMBL" id="KZV82717.1"/>
    </source>
</evidence>
<dbReference type="Proteomes" id="UP000077266">
    <property type="component" value="Unassembled WGS sequence"/>
</dbReference>
<dbReference type="AlphaFoldDB" id="A0A165CM16"/>
<protein>
    <recommendedName>
        <fullName evidence="3">Reverse transcriptase zinc-binding domain-containing protein</fullName>
    </recommendedName>
</protein>
<dbReference type="STRING" id="1314781.A0A165CM16"/>
<accession>A0A165CM16</accession>
<gene>
    <name evidence="1" type="ORF">EXIGLDRAFT_595934</name>
</gene>
<dbReference type="EMBL" id="KV426307">
    <property type="protein sequence ID" value="KZV82717.1"/>
    <property type="molecule type" value="Genomic_DNA"/>
</dbReference>
<sequence>IEGIIAALRVPDPSRALTIVINNKHTHAKLSKDLQKHTNSGWSDSPKFAQEYRALLAALRNWSAPIALRLTRGSPEMRVTEGLVSRALDNLRPINTDLSTIAGPDIPGIRLRDITQGRAYRALLAQEKVPERQGTLMNMGRTRAAIAEVNGKWPSADEAWQSLRSYDLSRPVREFFWRLMHNVPKVGKYWLNIANKEHRSECQPCECLESMDHILFECTSLGQEMIWDMAKELWSRTGKEWPEMSLGAVIGCALIVVRDERGKAIPGASRLLKIIISEAAYLIWKIRCERVIENGNDPDKLPTEAEITNRFKATIQKRLKIDTMLTSKRKFKQRAIPIKVLRGTWENIL</sequence>
<proteinExistence type="predicted"/>